<evidence type="ECO:0000256" key="1">
    <source>
        <dbReference type="SAM" id="Phobius"/>
    </source>
</evidence>
<protein>
    <submittedName>
        <fullName evidence="2">Uncharacterized protein</fullName>
    </submittedName>
</protein>
<keyword evidence="1" id="KW-0472">Membrane</keyword>
<keyword evidence="1" id="KW-1133">Transmembrane helix</keyword>
<dbReference type="Proteomes" id="UP000276133">
    <property type="component" value="Unassembled WGS sequence"/>
</dbReference>
<feature type="transmembrane region" description="Helical" evidence="1">
    <location>
        <begin position="6"/>
        <end position="25"/>
    </location>
</feature>
<keyword evidence="3" id="KW-1185">Reference proteome</keyword>
<evidence type="ECO:0000313" key="2">
    <source>
        <dbReference type="EMBL" id="RMZ93478.1"/>
    </source>
</evidence>
<proteinExistence type="predicted"/>
<evidence type="ECO:0000313" key="3">
    <source>
        <dbReference type="Proteomes" id="UP000276133"/>
    </source>
</evidence>
<accession>A0A3M7P352</accession>
<gene>
    <name evidence="2" type="ORF">BpHYR1_038052</name>
</gene>
<name>A0A3M7P352_BRAPC</name>
<dbReference type="AlphaFoldDB" id="A0A3M7P352"/>
<keyword evidence="1" id="KW-0812">Transmembrane</keyword>
<reference evidence="2 3" key="1">
    <citation type="journal article" date="2018" name="Sci. Rep.">
        <title>Genomic signatures of local adaptation to the degree of environmental predictability in rotifers.</title>
        <authorList>
            <person name="Franch-Gras L."/>
            <person name="Hahn C."/>
            <person name="Garcia-Roger E.M."/>
            <person name="Carmona M.J."/>
            <person name="Serra M."/>
            <person name="Gomez A."/>
        </authorList>
    </citation>
    <scope>NUCLEOTIDE SEQUENCE [LARGE SCALE GENOMIC DNA]</scope>
    <source>
        <strain evidence="2">HYR1</strain>
    </source>
</reference>
<organism evidence="2 3">
    <name type="scientific">Brachionus plicatilis</name>
    <name type="common">Marine rotifer</name>
    <name type="synonym">Brachionus muelleri</name>
    <dbReference type="NCBI Taxonomy" id="10195"/>
    <lineage>
        <taxon>Eukaryota</taxon>
        <taxon>Metazoa</taxon>
        <taxon>Spiralia</taxon>
        <taxon>Gnathifera</taxon>
        <taxon>Rotifera</taxon>
        <taxon>Eurotatoria</taxon>
        <taxon>Monogononta</taxon>
        <taxon>Pseudotrocha</taxon>
        <taxon>Ploima</taxon>
        <taxon>Brachionidae</taxon>
        <taxon>Brachionus</taxon>
    </lineage>
</organism>
<comment type="caution">
    <text evidence="2">The sequence shown here is derived from an EMBL/GenBank/DDBJ whole genome shotgun (WGS) entry which is preliminary data.</text>
</comment>
<dbReference type="EMBL" id="REGN01013772">
    <property type="protein sequence ID" value="RMZ93478.1"/>
    <property type="molecule type" value="Genomic_DNA"/>
</dbReference>
<sequence>MIYVQFSSHLLLILLEYLISLFNVIREFLINYYGLYVRPIEKTTAVISSDYSKLNIYAINFELIIVEKITYYIHLFLVE</sequence>